<name>A0ACC0K4V2_CHOFU</name>
<accession>A0ACC0K4V2</accession>
<organism evidence="1 2">
    <name type="scientific">Choristoneura fumiferana</name>
    <name type="common">Spruce budworm moth</name>
    <name type="synonym">Archips fumiferana</name>
    <dbReference type="NCBI Taxonomy" id="7141"/>
    <lineage>
        <taxon>Eukaryota</taxon>
        <taxon>Metazoa</taxon>
        <taxon>Ecdysozoa</taxon>
        <taxon>Arthropoda</taxon>
        <taxon>Hexapoda</taxon>
        <taxon>Insecta</taxon>
        <taxon>Pterygota</taxon>
        <taxon>Neoptera</taxon>
        <taxon>Endopterygota</taxon>
        <taxon>Lepidoptera</taxon>
        <taxon>Glossata</taxon>
        <taxon>Ditrysia</taxon>
        <taxon>Tortricoidea</taxon>
        <taxon>Tortricidae</taxon>
        <taxon>Tortricinae</taxon>
        <taxon>Choristoneura</taxon>
    </lineage>
</organism>
<dbReference type="EMBL" id="CM046130">
    <property type="protein sequence ID" value="KAI8431379.1"/>
    <property type="molecule type" value="Genomic_DNA"/>
</dbReference>
<comment type="caution">
    <text evidence="1">The sequence shown here is derived from an EMBL/GenBank/DDBJ whole genome shotgun (WGS) entry which is preliminary data.</text>
</comment>
<gene>
    <name evidence="1" type="ORF">MSG28_015913</name>
</gene>
<evidence type="ECO:0000313" key="1">
    <source>
        <dbReference type="EMBL" id="KAI8431379.1"/>
    </source>
</evidence>
<evidence type="ECO:0000313" key="2">
    <source>
        <dbReference type="Proteomes" id="UP001064048"/>
    </source>
</evidence>
<dbReference type="Proteomes" id="UP001064048">
    <property type="component" value="Chromosome 30"/>
</dbReference>
<reference evidence="1 2" key="1">
    <citation type="journal article" date="2022" name="Genome Biol. Evol.">
        <title>The Spruce Budworm Genome: Reconstructing the Evolutionary History of Antifreeze Proteins.</title>
        <authorList>
            <person name="Beliveau C."/>
            <person name="Gagne P."/>
            <person name="Picq S."/>
            <person name="Vernygora O."/>
            <person name="Keeling C.I."/>
            <person name="Pinkney K."/>
            <person name="Doucet D."/>
            <person name="Wen F."/>
            <person name="Johnston J.S."/>
            <person name="Maaroufi H."/>
            <person name="Boyle B."/>
            <person name="Laroche J."/>
            <person name="Dewar K."/>
            <person name="Juretic N."/>
            <person name="Blackburn G."/>
            <person name="Nisole A."/>
            <person name="Brunet B."/>
            <person name="Brandao M."/>
            <person name="Lumley L."/>
            <person name="Duan J."/>
            <person name="Quan G."/>
            <person name="Lucarotti C.J."/>
            <person name="Roe A.D."/>
            <person name="Sperling F.A.H."/>
            <person name="Levesque R.C."/>
            <person name="Cusson M."/>
        </authorList>
    </citation>
    <scope>NUCLEOTIDE SEQUENCE [LARGE SCALE GENOMIC DNA]</scope>
    <source>
        <strain evidence="1">Glfc:IPQL:Cfum</strain>
    </source>
</reference>
<sequence>MENEQVVLLMGDNFDRNIRSGRAGVVFKPILGKRTFTENNREAVLRMLEAADALKYYYDQLPYFDAQADDPEMKVTKKVIFTPKLGRSLEEQYEDKRSYDVDFTPRLGRRQPEAVTSSDEQIYRQDTDQIDARSKFFSPRLGRTVKLTPRLGRSFNYGILLTGIVTVNSYVLFSANLDDFHKLAQKFVPDNLAMKLTELVSESSIDKRHDRDGRGQRKTTTDSDTPWNISNINYYFERTERNEVQTNRVKTTQTTTESIFEPDRMHEKDYDRLEDVTFPQIMGKRYKTVQRMATTKEWFEEPPSFLRTIYPKNDDPKLPSHSIYYKDKDSNDRVKPNSPEKDVNDYERNKEQENSNIGREESNNGKQMMQYFPVENKPSQYKKQTKNETDKVRVNGRDISKIKQRKIRKLDNKGKDDSMIFDTIIMSKKKDSYEDYITPKKDDDYLISDGIGSNKKRPSSSTQRDTNDEISLTSKSWQMLSVYRNTERGHRITSFTKKEPNRSILKESIHGIASTIREQPNLSAERDVSDRISPTTRKRPTWSEQKNVYDGSPETRRPSIFSIQRERTEKPITTTQETFPDYIEREWMTTERKKSPTENEWMATDRYTTEKEKKTEDYVLEDKRNDKLQPFDNVPVYEKDPIQARTESLLFNSKELEDQSNNTRYTMKGTGIPTREYYKMSTPDYYKKLPRIVEKYDFNEPIPEADREREKIDDRFAQEPARVNHKVRQQREKTGRSEKQPRQKDSTIQKRNQDKAGPIETILENIGFHFKAIADVTEYANA</sequence>
<proteinExistence type="predicted"/>
<protein>
    <submittedName>
        <fullName evidence="1">Uncharacterized protein</fullName>
    </submittedName>
</protein>
<keyword evidence="2" id="KW-1185">Reference proteome</keyword>